<comment type="caution">
    <text evidence="1">The sequence shown here is derived from an EMBL/GenBank/DDBJ whole genome shotgun (WGS) entry which is preliminary data.</text>
</comment>
<accession>A0A3S0H1N4</accession>
<reference evidence="1 2" key="1">
    <citation type="submission" date="2018-12" db="EMBL/GenBank/DDBJ databases">
        <title>Hymenobacter gummosus sp. nov., isolated from a spring.</title>
        <authorList>
            <person name="Nie L."/>
        </authorList>
    </citation>
    <scope>NUCLEOTIDE SEQUENCE [LARGE SCALE GENOMIC DNA]</scope>
    <source>
        <strain evidence="1 2">KCTC 52166</strain>
    </source>
</reference>
<sequence length="65" mass="7068">MKTPTRPSWTWTPCSCSAVSCRSALSKTGTEVFLDDVELELGEVQVARLNTIKAGIAQRRAELSA</sequence>
<name>A0A3S0H1N4_9BACT</name>
<keyword evidence="2" id="KW-1185">Reference proteome</keyword>
<proteinExistence type="predicted"/>
<evidence type="ECO:0000313" key="1">
    <source>
        <dbReference type="EMBL" id="RTQ45915.1"/>
    </source>
</evidence>
<dbReference type="Proteomes" id="UP000282184">
    <property type="component" value="Unassembled WGS sequence"/>
</dbReference>
<dbReference type="EMBL" id="RXOF01000018">
    <property type="protein sequence ID" value="RTQ45915.1"/>
    <property type="molecule type" value="Genomic_DNA"/>
</dbReference>
<protein>
    <submittedName>
        <fullName evidence="1">Uncharacterized protein</fullName>
    </submittedName>
</protein>
<dbReference type="OrthoDB" id="886524at2"/>
<organism evidence="1 2">
    <name type="scientific">Hymenobacter gummosus</name>
    <dbReference type="NCBI Taxonomy" id="1776032"/>
    <lineage>
        <taxon>Bacteria</taxon>
        <taxon>Pseudomonadati</taxon>
        <taxon>Bacteroidota</taxon>
        <taxon>Cytophagia</taxon>
        <taxon>Cytophagales</taxon>
        <taxon>Hymenobacteraceae</taxon>
        <taxon>Hymenobacter</taxon>
    </lineage>
</organism>
<dbReference type="PROSITE" id="PS51257">
    <property type="entry name" value="PROKAR_LIPOPROTEIN"/>
    <property type="match status" value="1"/>
</dbReference>
<dbReference type="RefSeq" id="WP_126695771.1">
    <property type="nucleotide sequence ID" value="NZ_RXOF01000018.1"/>
</dbReference>
<gene>
    <name evidence="1" type="ORF">EJV47_24100</name>
</gene>
<dbReference type="AlphaFoldDB" id="A0A3S0H1N4"/>
<evidence type="ECO:0000313" key="2">
    <source>
        <dbReference type="Proteomes" id="UP000282184"/>
    </source>
</evidence>